<comment type="similarity">
    <text evidence="9">Belongs to the glycosyltransferase 2 family. CrtQ subfamily.</text>
</comment>
<comment type="caution">
    <text evidence="13">The sequence shown here is derived from an EMBL/GenBank/DDBJ whole genome shotgun (WGS) entry which is preliminary data.</text>
</comment>
<dbReference type="GO" id="GO:0016757">
    <property type="term" value="F:glycosyltransferase activity"/>
    <property type="evidence" value="ECO:0007669"/>
    <property type="project" value="UniProtKB-KW"/>
</dbReference>
<dbReference type="GO" id="GO:0005886">
    <property type="term" value="C:plasma membrane"/>
    <property type="evidence" value="ECO:0007669"/>
    <property type="project" value="UniProtKB-SubCell"/>
</dbReference>
<dbReference type="PANTHER" id="PTHR43646">
    <property type="entry name" value="GLYCOSYLTRANSFERASE"/>
    <property type="match status" value="1"/>
</dbReference>
<keyword evidence="3" id="KW-0328">Glycosyltransferase</keyword>
<name>A0A368XZ43_9BACI</name>
<evidence type="ECO:0000256" key="8">
    <source>
        <dbReference type="ARBA" id="ARBA00037904"/>
    </source>
</evidence>
<evidence type="ECO:0000256" key="5">
    <source>
        <dbReference type="ARBA" id="ARBA00022746"/>
    </source>
</evidence>
<keyword evidence="14" id="KW-1185">Reference proteome</keyword>
<dbReference type="SUPFAM" id="SSF53448">
    <property type="entry name" value="Nucleotide-diphospho-sugar transferases"/>
    <property type="match status" value="1"/>
</dbReference>
<evidence type="ECO:0000256" key="9">
    <source>
        <dbReference type="ARBA" id="ARBA00038120"/>
    </source>
</evidence>
<evidence type="ECO:0000256" key="11">
    <source>
        <dbReference type="SAM" id="Phobius"/>
    </source>
</evidence>
<dbReference type="RefSeq" id="WP_114352239.1">
    <property type="nucleotide sequence ID" value="NZ_QPJJ01000004.1"/>
</dbReference>
<proteinExistence type="inferred from homology"/>
<sequence length="373" mass="42382">MSILLYVIVILLLLQLAFIVTNILTIPKIKKEINDAAFTETISVLIPARNEERNIQACLESVLNQSFKPQEIVVLDDQSEDKTNAIIQSLIDEGNTIRMLEGKDLQKDWKGKNFACKQLADHASGDWLLFLDADVRLKKDAIKQLLPQLKKQKAGIVSGFPKQIVKSKLEKLLVPMMMFVIYCHLPIKLVQTSKNKAFSAAHGGFIAIKKSSYHKIGGHAAIKAEMVDDMALMKRVKQYGLPATLLKIDPFVYMRMYFSSKEVWTGYQKNIFAGINHNVVLFIMLSLFYMMLYFLPIITLFTYIYNLEIVILSFFAIILAMLSKGIIDRAHGLPFYYGGTIALSILCLVSLGCSAIIKHYRKSGFEWKGRRYH</sequence>
<keyword evidence="6 11" id="KW-0472">Membrane</keyword>
<evidence type="ECO:0000313" key="13">
    <source>
        <dbReference type="EMBL" id="RCW73135.1"/>
    </source>
</evidence>
<feature type="transmembrane region" description="Helical" evidence="11">
    <location>
        <begin position="279"/>
        <end position="298"/>
    </location>
</feature>
<dbReference type="EMBL" id="QPJJ01000004">
    <property type="protein sequence ID" value="RCW73135.1"/>
    <property type="molecule type" value="Genomic_DNA"/>
</dbReference>
<dbReference type="Pfam" id="PF00535">
    <property type="entry name" value="Glycos_transf_2"/>
    <property type="match status" value="1"/>
</dbReference>
<evidence type="ECO:0000256" key="4">
    <source>
        <dbReference type="ARBA" id="ARBA00022679"/>
    </source>
</evidence>
<dbReference type="Proteomes" id="UP000252585">
    <property type="component" value="Unassembled WGS sequence"/>
</dbReference>
<evidence type="ECO:0000313" key="14">
    <source>
        <dbReference type="Proteomes" id="UP000252585"/>
    </source>
</evidence>
<evidence type="ECO:0000256" key="1">
    <source>
        <dbReference type="ARBA" id="ARBA00004236"/>
    </source>
</evidence>
<gene>
    <name evidence="13" type="ORF">DFR57_104133</name>
</gene>
<dbReference type="OrthoDB" id="9800276at2"/>
<dbReference type="CDD" id="cd00761">
    <property type="entry name" value="Glyco_tranf_GTA_type"/>
    <property type="match status" value="1"/>
</dbReference>
<keyword evidence="11" id="KW-0812">Transmembrane</keyword>
<dbReference type="AlphaFoldDB" id="A0A368XZ43"/>
<evidence type="ECO:0000256" key="7">
    <source>
        <dbReference type="ARBA" id="ARBA00037281"/>
    </source>
</evidence>
<dbReference type="InterPro" id="IPR001173">
    <property type="entry name" value="Glyco_trans_2-like"/>
</dbReference>
<organism evidence="13 14">
    <name type="scientific">Saliterribacillus persicus</name>
    <dbReference type="NCBI Taxonomy" id="930114"/>
    <lineage>
        <taxon>Bacteria</taxon>
        <taxon>Bacillati</taxon>
        <taxon>Bacillota</taxon>
        <taxon>Bacilli</taxon>
        <taxon>Bacillales</taxon>
        <taxon>Bacillaceae</taxon>
        <taxon>Saliterribacillus</taxon>
    </lineage>
</organism>
<keyword evidence="11" id="KW-1133">Transmembrane helix</keyword>
<evidence type="ECO:0000256" key="6">
    <source>
        <dbReference type="ARBA" id="ARBA00023136"/>
    </source>
</evidence>
<dbReference type="PANTHER" id="PTHR43646:SF2">
    <property type="entry name" value="GLYCOSYLTRANSFERASE 2-LIKE DOMAIN-CONTAINING PROTEIN"/>
    <property type="match status" value="1"/>
</dbReference>
<comment type="subcellular location">
    <subcellularLocation>
        <location evidence="1">Cell membrane</location>
    </subcellularLocation>
</comment>
<accession>A0A368XZ43</accession>
<feature type="transmembrane region" description="Helical" evidence="11">
    <location>
        <begin position="335"/>
        <end position="357"/>
    </location>
</feature>
<dbReference type="InterPro" id="IPR029044">
    <property type="entry name" value="Nucleotide-diphossugar_trans"/>
</dbReference>
<comment type="pathway">
    <text evidence="8">Carotenoid biosynthesis; staphyloxanthin biosynthesis; staphyloxanthin from farnesyl diphosphate: step 4/5.</text>
</comment>
<evidence type="ECO:0000256" key="2">
    <source>
        <dbReference type="ARBA" id="ARBA00022475"/>
    </source>
</evidence>
<evidence type="ECO:0000256" key="10">
    <source>
        <dbReference type="ARBA" id="ARBA00040345"/>
    </source>
</evidence>
<feature type="transmembrane region" description="Helical" evidence="11">
    <location>
        <begin position="304"/>
        <end position="323"/>
    </location>
</feature>
<keyword evidence="2" id="KW-1003">Cell membrane</keyword>
<keyword evidence="5" id="KW-0125">Carotenoid biosynthesis</keyword>
<dbReference type="GO" id="GO:0016117">
    <property type="term" value="P:carotenoid biosynthetic process"/>
    <property type="evidence" value="ECO:0007669"/>
    <property type="project" value="UniProtKB-KW"/>
</dbReference>
<protein>
    <recommendedName>
        <fullName evidence="10">4,4'-diaponeurosporenoate glycosyltransferase</fullName>
    </recommendedName>
</protein>
<comment type="function">
    <text evidence="7">Catalyzes the glycosylation of 4,4'-diaponeurosporenoate, i.e. the esterification of glucose at the C1'' position with the carboxyl group of 4,4'-diaponeurosporenic acid, to form glycosyl-4,4'-diaponeurosporenoate. This is a step in the biosynthesis of staphyloxanthin, an orange pigment present in most staphylococci strains.</text>
</comment>
<dbReference type="Gene3D" id="3.90.550.10">
    <property type="entry name" value="Spore Coat Polysaccharide Biosynthesis Protein SpsA, Chain A"/>
    <property type="match status" value="1"/>
</dbReference>
<keyword evidence="4 13" id="KW-0808">Transferase</keyword>
<evidence type="ECO:0000259" key="12">
    <source>
        <dbReference type="Pfam" id="PF00535"/>
    </source>
</evidence>
<reference evidence="13 14" key="1">
    <citation type="submission" date="2018-07" db="EMBL/GenBank/DDBJ databases">
        <title>Genomic Encyclopedia of Type Strains, Phase IV (KMG-IV): sequencing the most valuable type-strain genomes for metagenomic binning, comparative biology and taxonomic classification.</title>
        <authorList>
            <person name="Goeker M."/>
        </authorList>
    </citation>
    <scope>NUCLEOTIDE SEQUENCE [LARGE SCALE GENOMIC DNA]</scope>
    <source>
        <strain evidence="13 14">DSM 27696</strain>
    </source>
</reference>
<evidence type="ECO:0000256" key="3">
    <source>
        <dbReference type="ARBA" id="ARBA00022676"/>
    </source>
</evidence>
<feature type="domain" description="Glycosyltransferase 2-like" evidence="12">
    <location>
        <begin position="43"/>
        <end position="216"/>
    </location>
</feature>